<protein>
    <submittedName>
        <fullName evidence="1">Uncharacterized protein</fullName>
    </submittedName>
</protein>
<evidence type="ECO:0000313" key="1">
    <source>
        <dbReference type="EMBL" id="GFY41897.1"/>
    </source>
</evidence>
<reference evidence="1" key="1">
    <citation type="submission" date="2020-08" db="EMBL/GenBank/DDBJ databases">
        <title>Multicomponent nature underlies the extraordinary mechanical properties of spider dragline silk.</title>
        <authorList>
            <person name="Kono N."/>
            <person name="Nakamura H."/>
            <person name="Mori M."/>
            <person name="Yoshida Y."/>
            <person name="Ohtoshi R."/>
            <person name="Malay A.D."/>
            <person name="Moran D.A.P."/>
            <person name="Tomita M."/>
            <person name="Numata K."/>
            <person name="Arakawa K."/>
        </authorList>
    </citation>
    <scope>NUCLEOTIDE SEQUENCE</scope>
</reference>
<comment type="caution">
    <text evidence="1">The sequence shown here is derived from an EMBL/GenBank/DDBJ whole genome shotgun (WGS) entry which is preliminary data.</text>
</comment>
<name>A0A8X7BTC6_9ARAC</name>
<evidence type="ECO:0000313" key="2">
    <source>
        <dbReference type="Proteomes" id="UP000886998"/>
    </source>
</evidence>
<dbReference type="EMBL" id="BMAV01002752">
    <property type="protein sequence ID" value="GFY41897.1"/>
    <property type="molecule type" value="Genomic_DNA"/>
</dbReference>
<dbReference type="Proteomes" id="UP000886998">
    <property type="component" value="Unassembled WGS sequence"/>
</dbReference>
<organism evidence="1 2">
    <name type="scientific">Trichonephila inaurata madagascariensis</name>
    <dbReference type="NCBI Taxonomy" id="2747483"/>
    <lineage>
        <taxon>Eukaryota</taxon>
        <taxon>Metazoa</taxon>
        <taxon>Ecdysozoa</taxon>
        <taxon>Arthropoda</taxon>
        <taxon>Chelicerata</taxon>
        <taxon>Arachnida</taxon>
        <taxon>Araneae</taxon>
        <taxon>Araneomorphae</taxon>
        <taxon>Entelegynae</taxon>
        <taxon>Araneoidea</taxon>
        <taxon>Nephilidae</taxon>
        <taxon>Trichonephila</taxon>
        <taxon>Trichonephila inaurata</taxon>
    </lineage>
</organism>
<proteinExistence type="predicted"/>
<keyword evidence="2" id="KW-1185">Reference proteome</keyword>
<sequence>MCKRSYNVDTERQQSAEFPSILTGYLGFTGDKKKVASKISLQTLGRKDDKKRHPDLKVLFEVIPPPYFPSFVMIHDSDIKAEKVFHLRVLGEGRK</sequence>
<accession>A0A8X7BTC6</accession>
<dbReference type="AlphaFoldDB" id="A0A8X7BTC6"/>
<gene>
    <name evidence="1" type="ORF">TNIN_143201</name>
</gene>